<dbReference type="InterPro" id="IPR010730">
    <property type="entry name" value="HET"/>
</dbReference>
<feature type="domain" description="Heterokaryon incompatibility" evidence="1">
    <location>
        <begin position="58"/>
        <end position="201"/>
    </location>
</feature>
<proteinExistence type="predicted"/>
<keyword evidence="3" id="KW-1185">Reference proteome</keyword>
<evidence type="ECO:0000313" key="2">
    <source>
        <dbReference type="EMBL" id="OLN85442.1"/>
    </source>
</evidence>
<dbReference type="AlphaFoldDB" id="A0A1Q8RMA1"/>
<dbReference type="Pfam" id="PF26639">
    <property type="entry name" value="Het-6_barrel"/>
    <property type="match status" value="1"/>
</dbReference>
<dbReference type="OrthoDB" id="2157530at2759"/>
<organism evidence="2 3">
    <name type="scientific">Colletotrichum chlorophyti</name>
    <dbReference type="NCBI Taxonomy" id="708187"/>
    <lineage>
        <taxon>Eukaryota</taxon>
        <taxon>Fungi</taxon>
        <taxon>Dikarya</taxon>
        <taxon>Ascomycota</taxon>
        <taxon>Pezizomycotina</taxon>
        <taxon>Sordariomycetes</taxon>
        <taxon>Hypocreomycetidae</taxon>
        <taxon>Glomerellales</taxon>
        <taxon>Glomerellaceae</taxon>
        <taxon>Colletotrichum</taxon>
    </lineage>
</organism>
<reference evidence="2 3" key="1">
    <citation type="submission" date="2016-11" db="EMBL/GenBank/DDBJ databases">
        <title>Draft Genome Assembly of Colletotrichum chlorophyti a pathogen of herbaceous plants.</title>
        <authorList>
            <person name="Gan P."/>
            <person name="Narusaka M."/>
            <person name="Tsushima A."/>
            <person name="Narusaka Y."/>
            <person name="Takano Y."/>
            <person name="Shirasu K."/>
        </authorList>
    </citation>
    <scope>NUCLEOTIDE SEQUENCE [LARGE SCALE GENOMIC DNA]</scope>
    <source>
        <strain evidence="2 3">NTL11</strain>
    </source>
</reference>
<comment type="caution">
    <text evidence="2">The sequence shown here is derived from an EMBL/GenBank/DDBJ whole genome shotgun (WGS) entry which is preliminary data.</text>
</comment>
<dbReference type="Proteomes" id="UP000186583">
    <property type="component" value="Unassembled WGS sequence"/>
</dbReference>
<name>A0A1Q8RMA1_9PEZI</name>
<protein>
    <submittedName>
        <fullName evidence="2">Heterokaryon incompatibility protein 6, OR allele 10</fullName>
    </submittedName>
</protein>
<evidence type="ECO:0000313" key="3">
    <source>
        <dbReference type="Proteomes" id="UP000186583"/>
    </source>
</evidence>
<dbReference type="STRING" id="708187.A0A1Q8RMA1"/>
<dbReference type="EMBL" id="MPGH01000173">
    <property type="protein sequence ID" value="OLN85442.1"/>
    <property type="molecule type" value="Genomic_DNA"/>
</dbReference>
<accession>A0A1Q8RMA1</accession>
<dbReference type="PANTHER" id="PTHR24148">
    <property type="entry name" value="ANKYRIN REPEAT DOMAIN-CONTAINING PROTEIN 39 HOMOLOG-RELATED"/>
    <property type="match status" value="1"/>
</dbReference>
<sequence length="630" mass="71400">MTATHEAAAIEYHPLDHATDEFRLLYLKPAEHASNTTSEGDLVIGELQHYRLCDAPPFVALSYCWGQSISKSPIIIDSILQQCGVNGEAALRHLRTEEGAHVWIDQFCINQDDNAEKSHQVQMMLDIYVAASRVAVWIGLPADDSDIFIAHARAMSALIREEKYVDVVRSHVDMPFLQTVSHAFRAFCERQYWTRLWIIQEFAVAREIDIMCGHSSIQYTDLREFLVFLSQVYLHYPKIQEEGDFAITMALVEMLRGFKTPANSFLEGVFTRRRRYQTRHGASLDYQANTVAGGVEEALVKNGESLFAVLVTTLVLEIDYNHTQATDPRDRIFAVMHFADDVGEFEGLPDYSLSCDKVYQDVARRILAQGNIDLLSYCQFPRDAPLATWAPDWRLGIKRPCVGNPWRSKFDASKDSIARQVVTSLDDNTISLRGVFVDTINETGNIWGPDWTAELDCGAALRYIDEVEGLCAKSPMLCDKIKDQDFKDAIRICIADQYHYREPERHKELLEGFFEAATYMKKTVAGSDQKAAMGLQMDETVGWQQPWYMFAMKNLHSRRPFLSESGYVGLAPMHAEYGDKIIIFLGGKTPYIVRELESGVFQVVGEAYVHGVMYGEFMTDSVEVKGFSLV</sequence>
<dbReference type="PANTHER" id="PTHR24148:SF73">
    <property type="entry name" value="HET DOMAIN PROTEIN (AFU_ORTHOLOGUE AFUA_8G01020)"/>
    <property type="match status" value="1"/>
</dbReference>
<gene>
    <name evidence="2" type="ORF">CCHL11_08012</name>
</gene>
<dbReference type="Pfam" id="PF06985">
    <property type="entry name" value="HET"/>
    <property type="match status" value="1"/>
</dbReference>
<evidence type="ECO:0000259" key="1">
    <source>
        <dbReference type="Pfam" id="PF06985"/>
    </source>
</evidence>
<dbReference type="InterPro" id="IPR052895">
    <property type="entry name" value="HetReg/Transcr_Mod"/>
</dbReference>